<name>A0A0E9Q199_ANGAN</name>
<dbReference type="AlphaFoldDB" id="A0A0E9Q199"/>
<proteinExistence type="predicted"/>
<evidence type="ECO:0000313" key="1">
    <source>
        <dbReference type="EMBL" id="JAH10115.1"/>
    </source>
</evidence>
<reference evidence="1" key="1">
    <citation type="submission" date="2014-11" db="EMBL/GenBank/DDBJ databases">
        <authorList>
            <person name="Amaro Gonzalez C."/>
        </authorList>
    </citation>
    <scope>NUCLEOTIDE SEQUENCE</scope>
</reference>
<organism evidence="1">
    <name type="scientific">Anguilla anguilla</name>
    <name type="common">European freshwater eel</name>
    <name type="synonym">Muraena anguilla</name>
    <dbReference type="NCBI Taxonomy" id="7936"/>
    <lineage>
        <taxon>Eukaryota</taxon>
        <taxon>Metazoa</taxon>
        <taxon>Chordata</taxon>
        <taxon>Craniata</taxon>
        <taxon>Vertebrata</taxon>
        <taxon>Euteleostomi</taxon>
        <taxon>Actinopterygii</taxon>
        <taxon>Neopterygii</taxon>
        <taxon>Teleostei</taxon>
        <taxon>Anguilliformes</taxon>
        <taxon>Anguillidae</taxon>
        <taxon>Anguilla</taxon>
    </lineage>
</organism>
<sequence>MCKNSLQLISQCFLTNARKLEPCQMLIYLCFSLPTSVGK</sequence>
<dbReference type="EMBL" id="GBXM01098462">
    <property type="protein sequence ID" value="JAH10115.1"/>
    <property type="molecule type" value="Transcribed_RNA"/>
</dbReference>
<accession>A0A0E9Q199</accession>
<protein>
    <submittedName>
        <fullName evidence="1">Uncharacterized protein</fullName>
    </submittedName>
</protein>
<reference evidence="1" key="2">
    <citation type="journal article" date="2015" name="Fish Shellfish Immunol.">
        <title>Early steps in the European eel (Anguilla anguilla)-Vibrio vulnificus interaction in the gills: Role of the RtxA13 toxin.</title>
        <authorList>
            <person name="Callol A."/>
            <person name="Pajuelo D."/>
            <person name="Ebbesson L."/>
            <person name="Teles M."/>
            <person name="MacKenzie S."/>
            <person name="Amaro C."/>
        </authorList>
    </citation>
    <scope>NUCLEOTIDE SEQUENCE</scope>
</reference>